<comment type="caution">
    <text evidence="1">The sequence shown here is derived from an EMBL/GenBank/DDBJ whole genome shotgun (WGS) entry which is preliminary data.</text>
</comment>
<accession>A0A9X1TNA3</accession>
<evidence type="ECO:0000313" key="2">
    <source>
        <dbReference type="Proteomes" id="UP001139384"/>
    </source>
</evidence>
<dbReference type="AlphaFoldDB" id="A0A9X1TNA3"/>
<evidence type="ECO:0000313" key="1">
    <source>
        <dbReference type="EMBL" id="MCF1598301.1"/>
    </source>
</evidence>
<dbReference type="Proteomes" id="UP001139384">
    <property type="component" value="Unassembled WGS sequence"/>
</dbReference>
<protein>
    <submittedName>
        <fullName evidence="1">Uncharacterized protein</fullName>
    </submittedName>
</protein>
<dbReference type="EMBL" id="JAKEIP010000203">
    <property type="protein sequence ID" value="MCF1598301.1"/>
    <property type="molecule type" value="Genomic_DNA"/>
</dbReference>
<dbReference type="RefSeq" id="WP_234766703.1">
    <property type="nucleotide sequence ID" value="NZ_JAKEIP010000203.1"/>
</dbReference>
<gene>
    <name evidence="1" type="ORF">L0P92_32830</name>
</gene>
<sequence>MTLAQAPLLTTGAKHSAQTFRMMIRDLSRGAEGVTEGNDLKVTPLTVPAGGVLVGEGSGIVRGRAVPWQGHYTAYNIGTEQVPIAPTGASPRTDMVVLRVLDPEYEGNRNPATDDTVFFDVISGVSSTATAVPAGYSAIPLARVSLPANTGTVTAAMITDLRRIANPRRERSLYPSFPTALSTLAYSDAKWHVWPAAATWNVAVPSWATTAKIMLTVAGLRYTKADVFAQMRQYLGTDVGQATVIDDDQANNTRRNTIVLGDTITLSAAARGTTQRLYVETYMYKSPTGDLSVDAGTSIFADVEFSEGII</sequence>
<proteinExistence type="predicted"/>
<reference evidence="1" key="1">
    <citation type="submission" date="2022-01" db="EMBL/GenBank/DDBJ databases">
        <title>Draft Genome Sequences of Seven Type Strains of the Genus Streptomyces.</title>
        <authorList>
            <person name="Aziz S."/>
            <person name="Coretto E."/>
            <person name="Chronakova A."/>
            <person name="Sproer C."/>
            <person name="Huber K."/>
            <person name="Nouioui I."/>
            <person name="Gross H."/>
        </authorList>
    </citation>
    <scope>NUCLEOTIDE SEQUENCE</scope>
    <source>
        <strain evidence="1">DSM 103493</strain>
    </source>
</reference>
<name>A0A9X1TNA3_STRM4</name>
<organism evidence="1 2">
    <name type="scientific">Streptomyces muensis</name>
    <dbReference type="NCBI Taxonomy" id="1077944"/>
    <lineage>
        <taxon>Bacteria</taxon>
        <taxon>Bacillati</taxon>
        <taxon>Actinomycetota</taxon>
        <taxon>Actinomycetes</taxon>
        <taxon>Kitasatosporales</taxon>
        <taxon>Streptomycetaceae</taxon>
        <taxon>Streptomyces</taxon>
    </lineage>
</organism>
<keyword evidence="2" id="KW-1185">Reference proteome</keyword>